<dbReference type="PANTHER" id="PTHR47234">
    <property type="match status" value="1"/>
</dbReference>
<organism evidence="7 8">
    <name type="scientific">Brevundimonas goettingensis</name>
    <dbReference type="NCBI Taxonomy" id="2774190"/>
    <lineage>
        <taxon>Bacteria</taxon>
        <taxon>Pseudomonadati</taxon>
        <taxon>Pseudomonadota</taxon>
        <taxon>Alphaproteobacteria</taxon>
        <taxon>Caulobacterales</taxon>
        <taxon>Caulobacteraceae</taxon>
        <taxon>Brevundimonas</taxon>
    </lineage>
</organism>
<dbReference type="InterPro" id="IPR012910">
    <property type="entry name" value="Plug_dom"/>
</dbReference>
<dbReference type="PANTHER" id="PTHR47234:SF1">
    <property type="entry name" value="TONB-DEPENDENT RECEPTOR"/>
    <property type="match status" value="1"/>
</dbReference>
<dbReference type="KEGG" id="bgoe:IFJ75_09545"/>
<keyword evidence="3" id="KW-0998">Cell outer membrane</keyword>
<dbReference type="Gene3D" id="2.40.170.20">
    <property type="entry name" value="TonB-dependent receptor, beta-barrel domain"/>
    <property type="match status" value="1"/>
</dbReference>
<dbReference type="SUPFAM" id="SSF56935">
    <property type="entry name" value="Porins"/>
    <property type="match status" value="1"/>
</dbReference>
<evidence type="ECO:0000256" key="3">
    <source>
        <dbReference type="ARBA" id="ARBA00023237"/>
    </source>
</evidence>
<dbReference type="AlphaFoldDB" id="A0A975GWX4"/>
<evidence type="ECO:0000256" key="4">
    <source>
        <dbReference type="SAM" id="MobiDB-lite"/>
    </source>
</evidence>
<evidence type="ECO:0000256" key="5">
    <source>
        <dbReference type="SAM" id="SignalP"/>
    </source>
</evidence>
<gene>
    <name evidence="7" type="ORF">IFJ75_09545</name>
</gene>
<keyword evidence="7" id="KW-0675">Receptor</keyword>
<evidence type="ECO:0000256" key="1">
    <source>
        <dbReference type="ARBA" id="ARBA00004442"/>
    </source>
</evidence>
<proteinExistence type="predicted"/>
<dbReference type="EMBL" id="CP062222">
    <property type="protein sequence ID" value="QTC93057.1"/>
    <property type="molecule type" value="Genomic_DNA"/>
</dbReference>
<evidence type="ECO:0000256" key="2">
    <source>
        <dbReference type="ARBA" id="ARBA00023136"/>
    </source>
</evidence>
<evidence type="ECO:0000313" key="8">
    <source>
        <dbReference type="Proteomes" id="UP000663918"/>
    </source>
</evidence>
<feature type="region of interest" description="Disordered" evidence="4">
    <location>
        <begin position="652"/>
        <end position="709"/>
    </location>
</feature>
<feature type="compositionally biased region" description="Gly residues" evidence="4">
    <location>
        <begin position="668"/>
        <end position="709"/>
    </location>
</feature>
<keyword evidence="5" id="KW-0732">Signal</keyword>
<dbReference type="GO" id="GO:0009279">
    <property type="term" value="C:cell outer membrane"/>
    <property type="evidence" value="ECO:0007669"/>
    <property type="project" value="UniProtKB-SubCell"/>
</dbReference>
<keyword evidence="8" id="KW-1185">Reference proteome</keyword>
<evidence type="ECO:0000259" key="6">
    <source>
        <dbReference type="Pfam" id="PF07715"/>
    </source>
</evidence>
<sequence>MTIAVAILSALASGAIQTAPPPTAGPTPPQQTPPTTSPEPQDDDALPRGSASSDAYDLGTVTVTGVKPRGSVEGDIPPDVTLSAEEIKAYGASNISELLQRLEPLTQSSRGRSDSGPVLLLNGRRISGFQEIQGIPVEAIERTEILPEEVALNYGYSADQRVVNFVLKQQFRQATATFQGRGPTQGGRTTAEVDGNAFTIKTGDRWNFDIEQQHDTALFESERDITRTVNPNTYGPSGAVATPEELSAYRTLQSRGDRTTIRGSLAHDLNATTKATGSFSLEDSTTSGYGGLPSLSLNLPAGNPYSTSAGDVRLQRYLADPGTMLRNNDTLTGKAALLVDGYLKEWRYTVTATYDRTETDTTTGRGYEVLPVQTALSNNDPTVNPFGVIPPSLLRQATDTAHSVSSGGNVESTLNGTLWEGPAGNLRSTVKFGLDTRTLDSESDRTVIGHTESSLQRDRVYGSFNVNMPLTSTRRDFLSKLGDLSFNFNGGYDDLSDFGGLTTIGGGLNWAPNGKIGFVVSYTDEQGAPTINQVNDPVINTSNVAVYDFKAGQTVNITQITGGNRNLGSDDRSVVKLGFNLTPFQSVNFNFSSNYTWSRTDDAISAFPTITPALEAALPGRFVRDGAGNLLSVDARPLNYAKTERQDLRTGFTFSRPFGKPNAAAGGPRPGGMMMMGGGPRPAGGGEGGGPGGGGGGQMRMGGGGGRGGTPMQPGQGVFNLSVYHTYRFQDEIVIADGLPVIDQLNGGATGGRGGTPQQEIQVQGGAFRNGFGAFINANWREATFVDGGATDLNFSHQTTVGLNMFVDMNQRPDWVKKAPWLLKGARISLGFDNIFDTRTVVTTSAGNLPVNYQPDYLDPTGRVIRLNYRKVLF</sequence>
<keyword evidence="2" id="KW-0472">Membrane</keyword>
<dbReference type="Proteomes" id="UP000663918">
    <property type="component" value="Chromosome"/>
</dbReference>
<name>A0A975GWX4_9CAUL</name>
<feature type="signal peptide" evidence="5">
    <location>
        <begin position="1"/>
        <end position="24"/>
    </location>
</feature>
<accession>A0A975GWX4</accession>
<protein>
    <submittedName>
        <fullName evidence="7">TonB-dependent receptor plug domain-containing protein</fullName>
    </submittedName>
</protein>
<comment type="subcellular location">
    <subcellularLocation>
        <location evidence="1">Cell outer membrane</location>
    </subcellularLocation>
</comment>
<dbReference type="Pfam" id="PF07715">
    <property type="entry name" value="Plug"/>
    <property type="match status" value="1"/>
</dbReference>
<dbReference type="InterPro" id="IPR037066">
    <property type="entry name" value="Plug_dom_sf"/>
</dbReference>
<reference evidence="7" key="1">
    <citation type="submission" date="2020-09" db="EMBL/GenBank/DDBJ databases">
        <title>Brevundimonas sp. LVF2 isolated from a puddle in Goettingen, Germany.</title>
        <authorList>
            <person name="Friedrich I."/>
            <person name="Klassen A."/>
            <person name="Hannes N."/>
            <person name="Schneider D."/>
            <person name="Hertel R."/>
            <person name="Daniel R."/>
        </authorList>
    </citation>
    <scope>NUCLEOTIDE SEQUENCE</scope>
    <source>
        <strain evidence="7">LVF2</strain>
    </source>
</reference>
<dbReference type="Gene3D" id="2.170.130.10">
    <property type="entry name" value="TonB-dependent receptor, plug domain"/>
    <property type="match status" value="1"/>
</dbReference>
<feature type="chain" id="PRO_5038043805" evidence="5">
    <location>
        <begin position="25"/>
        <end position="874"/>
    </location>
</feature>
<feature type="domain" description="TonB-dependent receptor plug" evidence="6">
    <location>
        <begin position="81"/>
        <end position="156"/>
    </location>
</feature>
<dbReference type="RefSeq" id="WP_207932334.1">
    <property type="nucleotide sequence ID" value="NZ_CP062222.1"/>
</dbReference>
<dbReference type="InterPro" id="IPR036942">
    <property type="entry name" value="Beta-barrel_TonB_sf"/>
</dbReference>
<evidence type="ECO:0000313" key="7">
    <source>
        <dbReference type="EMBL" id="QTC93057.1"/>
    </source>
</evidence>
<feature type="region of interest" description="Disordered" evidence="4">
    <location>
        <begin position="16"/>
        <end position="58"/>
    </location>
</feature>
<feature type="compositionally biased region" description="Pro residues" evidence="4">
    <location>
        <begin position="19"/>
        <end position="37"/>
    </location>
</feature>